<keyword evidence="5" id="KW-0966">Cell projection</keyword>
<sequence length="519" mass="61962">MCPATTGKFHSRTKPFKQGGQHSIEQCPQKVNGQYIHHKPQKATEGKQLIKLYDQSGQRELIVPNRSPIDRPVVVADSEFDRLKKQSKVVTLQEKIAMLEETERQKNQLQMESTMRKEALMKAQKIQKAVPGSKLGSTESLSADKNSYLLNRSKEMLVEQDDRVKNANRVILATKCKAIRHAQIEEKQLIAKQLREEEMRLDMMMEQRRQKLMAIEEKKREEEELKKKQYVSEVTRQIKENEIGRLLEAERIEEESKMLNRALIALQKEEEEKMKRRYEEQQKMREEFAKADAEAQHYKKLREEENRIAAMRIEEFMRKKQEREEAREKELEAIKAQKEKEIAAMRAAQEKAMDSQAMMDELNAMRWQEEKEREWREQEKAKAKKRQEALNDLRIARRQQIDDIRKAQAVALARDEEDFKKVATVQKQLHEKDQEKQRKKRDEIEKHRKELLKQINEKERERITYQQEKFEDGTAQRLEIEIRDRNVEEYLKNKVKSLKDMNIPERYIGDVERQLKLKK</sequence>
<feature type="domain" description="Trichohyalin-plectin-homology" evidence="10">
    <location>
        <begin position="158"/>
        <end position="505"/>
    </location>
</feature>
<dbReference type="Pfam" id="PF13868">
    <property type="entry name" value="TPH"/>
    <property type="match status" value="1"/>
</dbReference>
<feature type="compositionally biased region" description="Basic and acidic residues" evidence="9">
    <location>
        <begin position="428"/>
        <end position="445"/>
    </location>
</feature>
<evidence type="ECO:0000256" key="9">
    <source>
        <dbReference type="SAM" id="MobiDB-lite"/>
    </source>
</evidence>
<comment type="similarity">
    <text evidence="6">Belongs to the CFAP45 family.</text>
</comment>
<comment type="subcellular location">
    <subcellularLocation>
        <location evidence="1">Cell projection</location>
        <location evidence="1">Cilium</location>
        <location evidence="1">Flagellum</location>
    </subcellularLocation>
</comment>
<evidence type="ECO:0000256" key="1">
    <source>
        <dbReference type="ARBA" id="ARBA00004230"/>
    </source>
</evidence>
<dbReference type="PANTHER" id="PTHR15504:SF0">
    <property type="entry name" value="CILIA- AND FLAGELLA-ASSOCIATED PROTEIN 45"/>
    <property type="match status" value="1"/>
</dbReference>
<keyword evidence="12" id="KW-1185">Reference proteome</keyword>
<keyword evidence="3 8" id="KW-0175">Coiled coil</keyword>
<dbReference type="InterPro" id="IPR043597">
    <property type="entry name" value="TPH_dom"/>
</dbReference>
<dbReference type="Proteomes" id="UP000410492">
    <property type="component" value="Unassembled WGS sequence"/>
</dbReference>
<feature type="coiled-coil region" evidence="8">
    <location>
        <begin position="204"/>
        <end position="287"/>
    </location>
</feature>
<feature type="region of interest" description="Disordered" evidence="9">
    <location>
        <begin position="426"/>
        <end position="445"/>
    </location>
</feature>
<evidence type="ECO:0000256" key="4">
    <source>
        <dbReference type="ARBA" id="ARBA00023069"/>
    </source>
</evidence>
<evidence type="ECO:0000256" key="7">
    <source>
        <dbReference type="ARBA" id="ARBA00034142"/>
    </source>
</evidence>
<evidence type="ECO:0000256" key="6">
    <source>
        <dbReference type="ARBA" id="ARBA00034116"/>
    </source>
</evidence>
<dbReference type="OrthoDB" id="1902038at2759"/>
<proteinExistence type="inferred from homology"/>
<evidence type="ECO:0000256" key="8">
    <source>
        <dbReference type="SAM" id="Coils"/>
    </source>
</evidence>
<name>A0A653CT97_CALMS</name>
<dbReference type="EMBL" id="CAACVG010008733">
    <property type="protein sequence ID" value="VEN50919.1"/>
    <property type="molecule type" value="Genomic_DNA"/>
</dbReference>
<feature type="region of interest" description="Disordered" evidence="9">
    <location>
        <begin position="1"/>
        <end position="22"/>
    </location>
</feature>
<dbReference type="AlphaFoldDB" id="A0A653CT97"/>
<feature type="coiled-coil region" evidence="8">
    <location>
        <begin position="317"/>
        <end position="388"/>
    </location>
</feature>
<evidence type="ECO:0000313" key="11">
    <source>
        <dbReference type="EMBL" id="VEN50919.1"/>
    </source>
</evidence>
<dbReference type="GO" id="GO:0031514">
    <property type="term" value="C:motile cilium"/>
    <property type="evidence" value="ECO:0007669"/>
    <property type="project" value="UniProtKB-SubCell"/>
</dbReference>
<keyword evidence="2" id="KW-0282">Flagellum</keyword>
<keyword evidence="4" id="KW-0969">Cilium</keyword>
<organism evidence="11 12">
    <name type="scientific">Callosobruchus maculatus</name>
    <name type="common">Southern cowpea weevil</name>
    <name type="synonym">Pulse bruchid</name>
    <dbReference type="NCBI Taxonomy" id="64391"/>
    <lineage>
        <taxon>Eukaryota</taxon>
        <taxon>Metazoa</taxon>
        <taxon>Ecdysozoa</taxon>
        <taxon>Arthropoda</taxon>
        <taxon>Hexapoda</taxon>
        <taxon>Insecta</taxon>
        <taxon>Pterygota</taxon>
        <taxon>Neoptera</taxon>
        <taxon>Endopterygota</taxon>
        <taxon>Coleoptera</taxon>
        <taxon>Polyphaga</taxon>
        <taxon>Cucujiformia</taxon>
        <taxon>Chrysomeloidea</taxon>
        <taxon>Chrysomelidae</taxon>
        <taxon>Bruchinae</taxon>
        <taxon>Bruchini</taxon>
        <taxon>Callosobruchus</taxon>
    </lineage>
</organism>
<evidence type="ECO:0000256" key="5">
    <source>
        <dbReference type="ARBA" id="ARBA00023273"/>
    </source>
</evidence>
<protein>
    <recommendedName>
        <fullName evidence="7">Cilia- and flagella-associated protein 45</fullName>
    </recommendedName>
</protein>
<evidence type="ECO:0000313" key="12">
    <source>
        <dbReference type="Proteomes" id="UP000410492"/>
    </source>
</evidence>
<dbReference type="InterPro" id="IPR033253">
    <property type="entry name" value="CFAP45"/>
</dbReference>
<accession>A0A653CT97</accession>
<evidence type="ECO:0000256" key="2">
    <source>
        <dbReference type="ARBA" id="ARBA00022846"/>
    </source>
</evidence>
<gene>
    <name evidence="11" type="ORF">CALMAC_LOCUS11525</name>
</gene>
<evidence type="ECO:0000256" key="3">
    <source>
        <dbReference type="ARBA" id="ARBA00023054"/>
    </source>
</evidence>
<dbReference type="PANTHER" id="PTHR15504">
    <property type="entry name" value="NASOPHARYNGEAL EPITHELIUM SPECIFIC PROTEIN 1"/>
    <property type="match status" value="1"/>
</dbReference>
<evidence type="ECO:0000259" key="10">
    <source>
        <dbReference type="Pfam" id="PF13868"/>
    </source>
</evidence>
<reference evidence="11 12" key="1">
    <citation type="submission" date="2019-01" db="EMBL/GenBank/DDBJ databases">
        <authorList>
            <person name="Sayadi A."/>
        </authorList>
    </citation>
    <scope>NUCLEOTIDE SEQUENCE [LARGE SCALE GENOMIC DNA]</scope>
</reference>